<dbReference type="InterPro" id="IPR033671">
    <property type="entry name" value="TrmH"/>
</dbReference>
<dbReference type="SUPFAM" id="SSF75217">
    <property type="entry name" value="alpha/beta knot"/>
    <property type="match status" value="1"/>
</dbReference>
<evidence type="ECO:0000256" key="6">
    <source>
        <dbReference type="ARBA" id="ARBA00022884"/>
    </source>
</evidence>
<keyword evidence="3 7" id="KW-0808">Transferase</keyword>
<dbReference type="PANTHER" id="PTHR43453:SF1">
    <property type="entry name" value="TRNA_RRNA METHYLTRANSFERASE SPOU TYPE DOMAIN-CONTAINING PROTEIN"/>
    <property type="match status" value="1"/>
</dbReference>
<evidence type="ECO:0000256" key="2">
    <source>
        <dbReference type="ARBA" id="ARBA00022603"/>
    </source>
</evidence>
<evidence type="ECO:0000256" key="4">
    <source>
        <dbReference type="ARBA" id="ARBA00022691"/>
    </source>
</evidence>
<dbReference type="EMBL" id="CP003537">
    <property type="protein sequence ID" value="AGH95904.1"/>
    <property type="molecule type" value="Genomic_DNA"/>
</dbReference>
<dbReference type="Gene3D" id="3.40.1280.10">
    <property type="match status" value="1"/>
</dbReference>
<dbReference type="OrthoDB" id="5290758at2"/>
<dbReference type="HOGENOM" id="CLU_021322_4_1_7"/>
<dbReference type="InterPro" id="IPR029028">
    <property type="entry name" value="Alpha/beta_knot_MTases"/>
</dbReference>
<dbReference type="Proteomes" id="UP000012040">
    <property type="component" value="Chromosome"/>
</dbReference>
<keyword evidence="6 7" id="KW-0694">RNA-binding</keyword>
<dbReference type="KEGG" id="bex:A11Q_1688"/>
<evidence type="ECO:0000259" key="8">
    <source>
        <dbReference type="Pfam" id="PF00588"/>
    </source>
</evidence>
<feature type="binding site" evidence="7">
    <location>
        <position position="167"/>
    </location>
    <ligand>
        <name>S-adenosyl-L-methionine</name>
        <dbReference type="ChEBI" id="CHEBI:59789"/>
    </ligand>
</feature>
<dbReference type="GO" id="GO:0000049">
    <property type="term" value="F:tRNA binding"/>
    <property type="evidence" value="ECO:0007669"/>
    <property type="project" value="UniProtKB-UniRule"/>
</dbReference>
<keyword evidence="5 7" id="KW-0819">tRNA processing</keyword>
<comment type="caution">
    <text evidence="7">Lacks conserved residue(s) required for the propagation of feature annotation.</text>
</comment>
<gene>
    <name evidence="7" type="primary">trmH</name>
    <name evidence="9" type="ORF">A11Q_1688</name>
</gene>
<name>M4VRU0_9BACT</name>
<comment type="similarity">
    <text evidence="7">Belongs to the class IV-like SAM-binding methyltransferase superfamily. RNA methyltransferase TrmH family.</text>
</comment>
<accession>M4VRU0</accession>
<dbReference type="HAMAP" id="MF_02060">
    <property type="entry name" value="tRNA_methyltr_TrmH"/>
    <property type="match status" value="1"/>
</dbReference>
<evidence type="ECO:0000313" key="9">
    <source>
        <dbReference type="EMBL" id="AGH95904.1"/>
    </source>
</evidence>
<protein>
    <recommendedName>
        <fullName evidence="7">tRNA (guanosine(18)-2'-O)-methyltransferase</fullName>
        <ecNumber evidence="7">2.1.1.34</ecNumber>
    </recommendedName>
    <alternativeName>
        <fullName evidence="7">tRNA [Gm18] methyltransferase</fullName>
    </alternativeName>
</protein>
<dbReference type="InterPro" id="IPR001537">
    <property type="entry name" value="SpoU_MeTrfase"/>
</dbReference>
<dbReference type="EC" id="2.1.1.34" evidence="7"/>
<dbReference type="RefSeq" id="WP_015470394.1">
    <property type="nucleotide sequence ID" value="NC_020813.1"/>
</dbReference>
<dbReference type="GO" id="GO:0141100">
    <property type="term" value="F:tRNA (guanine(18)-2'-O)-methyltransferase activity"/>
    <property type="evidence" value="ECO:0007669"/>
    <property type="project" value="UniProtKB-UniRule"/>
</dbReference>
<dbReference type="eggNOG" id="COG0566">
    <property type="taxonomic scope" value="Bacteria"/>
</dbReference>
<comment type="function">
    <text evidence="7">Catalyzes the 2'-O methylation of guanosine at position 18 in tRNA.</text>
</comment>
<dbReference type="AlphaFoldDB" id="M4VRU0"/>
<dbReference type="Pfam" id="PF00588">
    <property type="entry name" value="SpoU_methylase"/>
    <property type="match status" value="1"/>
</dbReference>
<dbReference type="GO" id="GO:0002938">
    <property type="term" value="P:tRNA guanine ribose methylation"/>
    <property type="evidence" value="ECO:0007669"/>
    <property type="project" value="UniProtKB-UniRule"/>
</dbReference>
<reference evidence="9 10" key="1">
    <citation type="journal article" date="2013" name="ISME J.">
        <title>By their genes ye shall know them: genomic signatures of predatory bacteria.</title>
        <authorList>
            <person name="Pasternak Z."/>
            <person name="Pietrokovski S."/>
            <person name="Rotem O."/>
            <person name="Gophna U."/>
            <person name="Lurie-Weinberger M.N."/>
            <person name="Jurkevitch E."/>
        </authorList>
    </citation>
    <scope>NUCLEOTIDE SEQUENCE [LARGE SCALE GENOMIC DNA]</scope>
    <source>
        <strain evidence="9 10">JSS</strain>
    </source>
</reference>
<keyword evidence="10" id="KW-1185">Reference proteome</keyword>
<keyword evidence="1 7" id="KW-0820">tRNA-binding</keyword>
<evidence type="ECO:0000256" key="7">
    <source>
        <dbReference type="HAMAP-Rule" id="MF_02060"/>
    </source>
</evidence>
<dbReference type="InterPro" id="IPR029026">
    <property type="entry name" value="tRNA_m1G_MTases_N"/>
</dbReference>
<keyword evidence="4 7" id="KW-0949">S-adenosyl-L-methionine</keyword>
<evidence type="ECO:0000256" key="5">
    <source>
        <dbReference type="ARBA" id="ARBA00022694"/>
    </source>
</evidence>
<feature type="binding site" evidence="7">
    <location>
        <position position="125"/>
    </location>
    <ligand>
        <name>S-adenosyl-L-methionine</name>
        <dbReference type="ChEBI" id="CHEBI:59789"/>
    </ligand>
</feature>
<evidence type="ECO:0000313" key="10">
    <source>
        <dbReference type="Proteomes" id="UP000012040"/>
    </source>
</evidence>
<evidence type="ECO:0000256" key="1">
    <source>
        <dbReference type="ARBA" id="ARBA00022555"/>
    </source>
</evidence>
<sequence>MFPLNREIQLKQNNLRVTTEDVLQHVYPLLTEERRQKIERVTAGRCFDISVVLESIYDRGNISAVMRTAEGLGFSNFHVIETFEKFKEANRVTQGADKWVEVKKWKTTRDYIDFAKKNKIRICVTSLEASKPIHEVDFTSPLALVLGNEKSGVSPEILEAADERVIIPMPGFVQSFNISVAGALCLYQIYQDRLRRRGQVQDVTPEQIEILKAHYALRTLDSAEDILKSHLAK</sequence>
<dbReference type="PANTHER" id="PTHR43453">
    <property type="entry name" value="RRNA METHYLASE-LIKE"/>
    <property type="match status" value="1"/>
</dbReference>
<dbReference type="PATRIC" id="fig|1184267.3.peg.1709"/>
<organism evidence="9 10">
    <name type="scientific">Pseudobdellovibrio exovorus JSS</name>
    <dbReference type="NCBI Taxonomy" id="1184267"/>
    <lineage>
        <taxon>Bacteria</taxon>
        <taxon>Pseudomonadati</taxon>
        <taxon>Bdellovibrionota</taxon>
        <taxon>Bdellovibrionia</taxon>
        <taxon>Bdellovibrionales</taxon>
        <taxon>Pseudobdellovibrionaceae</taxon>
        <taxon>Pseudobdellovibrio</taxon>
    </lineage>
</organism>
<dbReference type="CDD" id="cd18092">
    <property type="entry name" value="SpoU-like_TrmH"/>
    <property type="match status" value="1"/>
</dbReference>
<keyword evidence="2 7" id="KW-0489">Methyltransferase</keyword>
<feature type="domain" description="tRNA/rRNA methyltransferase SpoU type" evidence="8">
    <location>
        <begin position="49"/>
        <end position="187"/>
    </location>
</feature>
<comment type="catalytic activity">
    <reaction evidence="7">
        <text>guanosine(18) in tRNA + S-adenosyl-L-methionine = 2'-O-methylguanosine(18) in tRNA + S-adenosyl-L-homocysteine + H(+)</text>
        <dbReference type="Rhea" id="RHEA:20077"/>
        <dbReference type="Rhea" id="RHEA-COMP:10190"/>
        <dbReference type="Rhea" id="RHEA-COMP:10192"/>
        <dbReference type="ChEBI" id="CHEBI:15378"/>
        <dbReference type="ChEBI" id="CHEBI:57856"/>
        <dbReference type="ChEBI" id="CHEBI:59789"/>
        <dbReference type="ChEBI" id="CHEBI:74269"/>
        <dbReference type="ChEBI" id="CHEBI:74445"/>
        <dbReference type="EC" id="2.1.1.34"/>
    </reaction>
</comment>
<evidence type="ECO:0000256" key="3">
    <source>
        <dbReference type="ARBA" id="ARBA00022679"/>
    </source>
</evidence>
<dbReference type="STRING" id="1184267.A11Q_1688"/>
<proteinExistence type="inferred from homology"/>